<evidence type="ECO:0000313" key="2">
    <source>
        <dbReference type="Proteomes" id="UP000293550"/>
    </source>
</evidence>
<comment type="caution">
    <text evidence="1">The sequence shown here is derived from an EMBL/GenBank/DDBJ whole genome shotgun (WGS) entry which is preliminary data.</text>
</comment>
<gene>
    <name evidence="1" type="ORF">EQU50_06245</name>
</gene>
<protein>
    <submittedName>
        <fullName evidence="1">Uncharacterized protein</fullName>
    </submittedName>
</protein>
<dbReference type="EMBL" id="SCFB01000007">
    <property type="protein sequence ID" value="RZI45699.1"/>
    <property type="molecule type" value="Genomic_DNA"/>
</dbReference>
<accession>A0A4Q7DHR9</accession>
<name>A0A4Q7DHR9_9PROT</name>
<sequence>MDRFAEWTDSDIEQMKTAFLQGKTIKDMAKQLGRTPTALNKALSRFGVRRDRKPTKVTAQPCVDWRRYLIPGGQSPNSLDDEAILLPASLKDSFLSHRLFLKATEPNWVSLKKVITYLERQGHRIQILDADSGDYKIDNKAAKAGALLLLANRLRIEENKPIFLVKEVTC</sequence>
<evidence type="ECO:0000313" key="1">
    <source>
        <dbReference type="EMBL" id="RZI45699.1"/>
    </source>
</evidence>
<keyword evidence="2" id="KW-1185">Reference proteome</keyword>
<dbReference type="Proteomes" id="UP000293550">
    <property type="component" value="Unassembled WGS sequence"/>
</dbReference>
<dbReference type="Gene3D" id="1.10.10.60">
    <property type="entry name" value="Homeodomain-like"/>
    <property type="match status" value="1"/>
</dbReference>
<dbReference type="AlphaFoldDB" id="A0A4Q7DHR9"/>
<dbReference type="RefSeq" id="WP_130154278.1">
    <property type="nucleotide sequence ID" value="NZ_SCFB01000007.1"/>
</dbReference>
<reference evidence="1 2" key="1">
    <citation type="submission" date="2018-10" db="EMBL/GenBank/DDBJ databases">
        <title>An updated phylogeny of the Alphaproteobacteria reveals that the parasitic Rickettsiales and Holosporales have independent origins.</title>
        <authorList>
            <person name="Munoz-Gomez S.A."/>
            <person name="Hess S."/>
            <person name="Burger G."/>
            <person name="Lang B.F."/>
            <person name="Susko E."/>
            <person name="Slamovits C.H."/>
            <person name="Roger A.J."/>
        </authorList>
    </citation>
    <scope>NUCLEOTIDE SEQUENCE [LARGE SCALE GENOMIC DNA]</scope>
    <source>
        <strain evidence="1">HOLO01</strain>
    </source>
</reference>
<proteinExistence type="predicted"/>
<organism evidence="1 2">
    <name type="scientific">Candidatus Finniella inopinata</name>
    <dbReference type="NCBI Taxonomy" id="1696036"/>
    <lineage>
        <taxon>Bacteria</taxon>
        <taxon>Pseudomonadati</taxon>
        <taxon>Pseudomonadota</taxon>
        <taxon>Alphaproteobacteria</taxon>
        <taxon>Holosporales</taxon>
        <taxon>Candidatus Paracaedibacteraceae</taxon>
        <taxon>Candidatus Finniella</taxon>
    </lineage>
</organism>